<organism evidence="3 4">
    <name type="scientific">Jonquetella anthropi DSM 22815</name>
    <dbReference type="NCBI Taxonomy" id="885272"/>
    <lineage>
        <taxon>Bacteria</taxon>
        <taxon>Thermotogati</taxon>
        <taxon>Synergistota</taxon>
        <taxon>Synergistia</taxon>
        <taxon>Synergistales</taxon>
        <taxon>Dethiosulfovibrionaceae</taxon>
        <taxon>Jonquetella</taxon>
    </lineage>
</organism>
<dbReference type="STRING" id="885272.JonanDRAFT_1543"/>
<keyword evidence="1" id="KW-0472">Membrane</keyword>
<reference evidence="3 4" key="1">
    <citation type="submission" date="2011-11" db="EMBL/GenBank/DDBJ databases">
        <title>The Noncontiguous Finished genome of Jonquetella anthropi DSM 22815.</title>
        <authorList>
            <consortium name="US DOE Joint Genome Institute (JGI-PGF)"/>
            <person name="Lucas S."/>
            <person name="Copeland A."/>
            <person name="Lapidus A."/>
            <person name="Glavina del Rio T."/>
            <person name="Dalin E."/>
            <person name="Tice H."/>
            <person name="Bruce D."/>
            <person name="Goodwin L."/>
            <person name="Pitluck S."/>
            <person name="Peters L."/>
            <person name="Mikhailova N."/>
            <person name="Held B."/>
            <person name="Kyrpides N."/>
            <person name="Mavromatis K."/>
            <person name="Ivanova N."/>
            <person name="Markowitz V."/>
            <person name="Cheng J.-F."/>
            <person name="Hugenholtz P."/>
            <person name="Woyke T."/>
            <person name="Wu D."/>
            <person name="Gronow S."/>
            <person name="Wellnitz S."/>
            <person name="Brambilla E."/>
            <person name="Klenk H.-P."/>
            <person name="Eisen J.A."/>
        </authorList>
    </citation>
    <scope>NUCLEOTIDE SEQUENCE [LARGE SCALE GENOMIC DNA]</scope>
    <source>
        <strain evidence="3 4">DSM 22815</strain>
    </source>
</reference>
<name>H0UJD5_9BACT</name>
<feature type="transmembrane region" description="Helical" evidence="1">
    <location>
        <begin position="116"/>
        <end position="133"/>
    </location>
</feature>
<evidence type="ECO:0000313" key="3">
    <source>
        <dbReference type="EMBL" id="EHM13902.1"/>
    </source>
</evidence>
<protein>
    <recommendedName>
        <fullName evidence="2">DUF1468 domain-containing protein</fullName>
    </recommendedName>
</protein>
<dbReference type="Proteomes" id="UP000003806">
    <property type="component" value="Chromosome"/>
</dbReference>
<dbReference type="OrthoDB" id="6371at2"/>
<feature type="transmembrane region" description="Helical" evidence="1">
    <location>
        <begin position="12"/>
        <end position="32"/>
    </location>
</feature>
<gene>
    <name evidence="3" type="ORF">JonanDRAFT_1543</name>
</gene>
<dbReference type="InterPro" id="IPR009936">
    <property type="entry name" value="DUF1468"/>
</dbReference>
<sequence length="148" mass="16142">MNKKTLDILSGAAGILLAAAIFMAAALFPQSAARSARYVKFLSCVMGVLCAVLVGSAAFSRRNAEPIRWIKARRPFWLALVATVAYAAAMNWLGFYLSSGLYVIALGWGLGYRRPVSLFLSAAILLLVIWGVFERFLVVPIPRGIWGF</sequence>
<dbReference type="EMBL" id="CM001376">
    <property type="protein sequence ID" value="EHM13902.1"/>
    <property type="molecule type" value="Genomic_DNA"/>
</dbReference>
<evidence type="ECO:0000256" key="1">
    <source>
        <dbReference type="SAM" id="Phobius"/>
    </source>
</evidence>
<keyword evidence="1" id="KW-0812">Transmembrane</keyword>
<dbReference type="HOGENOM" id="CLU_1756402_0_0_0"/>
<feature type="transmembrane region" description="Helical" evidence="1">
    <location>
        <begin position="76"/>
        <end position="96"/>
    </location>
</feature>
<dbReference type="AlphaFoldDB" id="H0UJD5"/>
<accession>H0UJD5</accession>
<keyword evidence="1" id="KW-1133">Transmembrane helix</keyword>
<dbReference type="RefSeq" id="WP_008523450.1">
    <property type="nucleotide sequence ID" value="NZ_CM001376.1"/>
</dbReference>
<feature type="domain" description="DUF1468" evidence="2">
    <location>
        <begin position="15"/>
        <end position="142"/>
    </location>
</feature>
<feature type="transmembrane region" description="Helical" evidence="1">
    <location>
        <begin position="38"/>
        <end position="55"/>
    </location>
</feature>
<evidence type="ECO:0000259" key="2">
    <source>
        <dbReference type="Pfam" id="PF07331"/>
    </source>
</evidence>
<evidence type="ECO:0000313" key="4">
    <source>
        <dbReference type="Proteomes" id="UP000003806"/>
    </source>
</evidence>
<keyword evidence="4" id="KW-1185">Reference proteome</keyword>
<dbReference type="Pfam" id="PF07331">
    <property type="entry name" value="TctB"/>
    <property type="match status" value="1"/>
</dbReference>
<proteinExistence type="predicted"/>
<dbReference type="eggNOG" id="ENOG50338UU">
    <property type="taxonomic scope" value="Bacteria"/>
</dbReference>